<dbReference type="EMBL" id="BART01019533">
    <property type="protein sequence ID" value="GAG93025.1"/>
    <property type="molecule type" value="Genomic_DNA"/>
</dbReference>
<gene>
    <name evidence="2" type="ORF">S01H4_36519</name>
</gene>
<sequence length="150" mass="15570">MPRNRTILGAVASGFGVVLAAVALLYVTSATAAAPPVYTGIVKGLAVGGYDPVAFFTDGKPVKGNKDLTTNYDGATWRFASAANRDAFQVDPVKYAPQYGGYCAYAVSKGSTAKGDPQAWTVHDGKLYLNYNKNVRAGGLMSSPLVGLAG</sequence>
<protein>
    <recommendedName>
        <fullName evidence="1">YHS domain-containing protein</fullName>
    </recommendedName>
</protein>
<name>X1BDE2_9ZZZZ</name>
<proteinExistence type="predicted"/>
<dbReference type="InterPro" id="IPR007029">
    <property type="entry name" value="YHS_dom"/>
</dbReference>
<reference evidence="2" key="1">
    <citation type="journal article" date="2014" name="Front. Microbiol.">
        <title>High frequency of phylogenetically diverse reductive dehalogenase-homologous genes in deep subseafloor sedimentary metagenomes.</title>
        <authorList>
            <person name="Kawai M."/>
            <person name="Futagami T."/>
            <person name="Toyoda A."/>
            <person name="Takaki Y."/>
            <person name="Nishi S."/>
            <person name="Hori S."/>
            <person name="Arai W."/>
            <person name="Tsubouchi T."/>
            <person name="Morono Y."/>
            <person name="Uchiyama I."/>
            <person name="Ito T."/>
            <person name="Fujiyama A."/>
            <person name="Inagaki F."/>
            <person name="Takami H."/>
        </authorList>
    </citation>
    <scope>NUCLEOTIDE SEQUENCE</scope>
    <source>
        <strain evidence="2">Expedition CK06-06</strain>
    </source>
</reference>
<dbReference type="NCBIfam" id="NF041384">
    <property type="entry name" value="YHS_seleno_dom"/>
    <property type="match status" value="1"/>
</dbReference>
<dbReference type="AlphaFoldDB" id="X1BDE2"/>
<evidence type="ECO:0000259" key="1">
    <source>
        <dbReference type="Pfam" id="PF04945"/>
    </source>
</evidence>
<comment type="caution">
    <text evidence="2">The sequence shown here is derived from an EMBL/GenBank/DDBJ whole genome shotgun (WGS) entry which is preliminary data.</text>
</comment>
<evidence type="ECO:0000313" key="2">
    <source>
        <dbReference type="EMBL" id="GAG93025.1"/>
    </source>
</evidence>
<feature type="domain" description="YHS" evidence="1">
    <location>
        <begin position="56"/>
        <end position="99"/>
    </location>
</feature>
<organism evidence="2">
    <name type="scientific">marine sediment metagenome</name>
    <dbReference type="NCBI Taxonomy" id="412755"/>
    <lineage>
        <taxon>unclassified sequences</taxon>
        <taxon>metagenomes</taxon>
        <taxon>ecological metagenomes</taxon>
    </lineage>
</organism>
<accession>X1BDE2</accession>
<dbReference type="Pfam" id="PF04945">
    <property type="entry name" value="YHS"/>
    <property type="match status" value="1"/>
</dbReference>